<keyword evidence="1" id="KW-0472">Membrane</keyword>
<feature type="transmembrane region" description="Helical" evidence="1">
    <location>
        <begin position="33"/>
        <end position="56"/>
    </location>
</feature>
<keyword evidence="1" id="KW-0812">Transmembrane</keyword>
<name>A0A1G9JBW7_9SPHI</name>
<dbReference type="OrthoDB" id="748247at2"/>
<evidence type="ECO:0000313" key="3">
    <source>
        <dbReference type="Proteomes" id="UP000183200"/>
    </source>
</evidence>
<evidence type="ECO:0000256" key="1">
    <source>
        <dbReference type="SAM" id="Phobius"/>
    </source>
</evidence>
<keyword evidence="1" id="KW-1133">Transmembrane helix</keyword>
<dbReference type="AlphaFoldDB" id="A0A1G9JBW7"/>
<gene>
    <name evidence="2" type="ORF">SAMN05421820_101208</name>
</gene>
<organism evidence="2 3">
    <name type="scientific">Pedobacter steynii</name>
    <dbReference type="NCBI Taxonomy" id="430522"/>
    <lineage>
        <taxon>Bacteria</taxon>
        <taxon>Pseudomonadati</taxon>
        <taxon>Bacteroidota</taxon>
        <taxon>Sphingobacteriia</taxon>
        <taxon>Sphingobacteriales</taxon>
        <taxon>Sphingobacteriaceae</taxon>
        <taxon>Pedobacter</taxon>
    </lineage>
</organism>
<accession>A0A1G9JBW7</accession>
<evidence type="ECO:0000313" key="2">
    <source>
        <dbReference type="EMBL" id="SDL34705.1"/>
    </source>
</evidence>
<dbReference type="RefSeq" id="WP_074604103.1">
    <property type="nucleotide sequence ID" value="NZ_FNGY01000001.1"/>
</dbReference>
<dbReference type="EMBL" id="FNGY01000001">
    <property type="protein sequence ID" value="SDL34705.1"/>
    <property type="molecule type" value="Genomic_DNA"/>
</dbReference>
<proteinExistence type="predicted"/>
<reference evidence="3" key="1">
    <citation type="submission" date="2016-10" db="EMBL/GenBank/DDBJ databases">
        <authorList>
            <person name="Varghese N."/>
            <person name="Submissions S."/>
        </authorList>
    </citation>
    <scope>NUCLEOTIDE SEQUENCE [LARGE SCALE GENOMIC DNA]</scope>
    <source>
        <strain evidence="3">DSM 19110</strain>
    </source>
</reference>
<keyword evidence="3" id="KW-1185">Reference proteome</keyword>
<dbReference type="Proteomes" id="UP000183200">
    <property type="component" value="Unassembled WGS sequence"/>
</dbReference>
<sequence>MPANQISQNATENEFSEEVDYILSSLPRWLKRWNLYVILSMFIGGGIIILVVSQLVRKPVVYTKMQVYPGALKVSVDKVSGIKEILHKQGSLLKSGDTIARLYDLENPQLTSILRSPGSGRLKTYHNYQPNAIVRPGQVIAVVESTHKKTILGEFKLDNVQASQYKEGQKIRIEIKAGQKTMTIDGILQEIVYPAGDQGQAILYYEISDVDQLSFSDPTQQLQGRLIEKKMSLSLNAIF</sequence>
<protein>
    <submittedName>
        <fullName evidence="2">HlyD family secretion protein</fullName>
    </submittedName>
</protein>